<dbReference type="OrthoDB" id="10384480at2759"/>
<protein>
    <submittedName>
        <fullName evidence="1">Uncharacterized protein</fullName>
    </submittedName>
</protein>
<sequence>MPPDAHQLLWELPDRAVPQSFPRLGDGCLYRVRGCEMIVRCEMVKQPLEVCPLSS</sequence>
<dbReference type="Proteomes" id="UP001055439">
    <property type="component" value="Chromosome 4"/>
</dbReference>
<organism evidence="1 2">
    <name type="scientific">Musa troglodytarum</name>
    <name type="common">fe'i banana</name>
    <dbReference type="NCBI Taxonomy" id="320322"/>
    <lineage>
        <taxon>Eukaryota</taxon>
        <taxon>Viridiplantae</taxon>
        <taxon>Streptophyta</taxon>
        <taxon>Embryophyta</taxon>
        <taxon>Tracheophyta</taxon>
        <taxon>Spermatophyta</taxon>
        <taxon>Magnoliopsida</taxon>
        <taxon>Liliopsida</taxon>
        <taxon>Zingiberales</taxon>
        <taxon>Musaceae</taxon>
        <taxon>Musa</taxon>
    </lineage>
</organism>
<accession>A0A9E7FMC9</accession>
<proteinExistence type="predicted"/>
<dbReference type="EMBL" id="CP097506">
    <property type="protein sequence ID" value="URD98465.1"/>
    <property type="molecule type" value="Genomic_DNA"/>
</dbReference>
<name>A0A9E7FMC9_9LILI</name>
<evidence type="ECO:0000313" key="1">
    <source>
        <dbReference type="EMBL" id="URD98465.1"/>
    </source>
</evidence>
<gene>
    <name evidence="1" type="ORF">MUK42_36231</name>
</gene>
<evidence type="ECO:0000313" key="2">
    <source>
        <dbReference type="Proteomes" id="UP001055439"/>
    </source>
</evidence>
<reference evidence="1" key="1">
    <citation type="submission" date="2022-05" db="EMBL/GenBank/DDBJ databases">
        <title>The Musa troglodytarum L. genome provides insights into the mechanism of non-climacteric behaviour and enrichment of carotenoids.</title>
        <authorList>
            <person name="Wang J."/>
        </authorList>
    </citation>
    <scope>NUCLEOTIDE SEQUENCE</scope>
    <source>
        <tissue evidence="1">Leaf</tissue>
    </source>
</reference>
<dbReference type="AlphaFoldDB" id="A0A9E7FMC9"/>
<keyword evidence="2" id="KW-1185">Reference proteome</keyword>